<organism evidence="6 7">
    <name type="scientific">Sphaerisporangium corydalis</name>
    <dbReference type="NCBI Taxonomy" id="1441875"/>
    <lineage>
        <taxon>Bacteria</taxon>
        <taxon>Bacillati</taxon>
        <taxon>Actinomycetota</taxon>
        <taxon>Actinomycetes</taxon>
        <taxon>Streptosporangiales</taxon>
        <taxon>Streptosporangiaceae</taxon>
        <taxon>Sphaerisporangium</taxon>
    </lineage>
</organism>
<evidence type="ECO:0000256" key="3">
    <source>
        <dbReference type="ARBA" id="ARBA00022691"/>
    </source>
</evidence>
<dbReference type="GO" id="GO:0032259">
    <property type="term" value="P:methylation"/>
    <property type="evidence" value="ECO:0007669"/>
    <property type="project" value="UniProtKB-KW"/>
</dbReference>
<evidence type="ECO:0000256" key="2">
    <source>
        <dbReference type="ARBA" id="ARBA00022679"/>
    </source>
</evidence>
<name>A0ABV9EVM3_9ACTN</name>
<feature type="domain" description="O-methyltransferase C-terminal" evidence="4">
    <location>
        <begin position="110"/>
        <end position="314"/>
    </location>
</feature>
<keyword evidence="7" id="KW-1185">Reference proteome</keyword>
<dbReference type="EMBL" id="JBHSFN010000043">
    <property type="protein sequence ID" value="MFC4592184.1"/>
    <property type="molecule type" value="Genomic_DNA"/>
</dbReference>
<dbReference type="PANTHER" id="PTHR43712">
    <property type="entry name" value="PUTATIVE (AFU_ORTHOLOGUE AFUA_4G14580)-RELATED"/>
    <property type="match status" value="1"/>
</dbReference>
<dbReference type="InterPro" id="IPR029063">
    <property type="entry name" value="SAM-dependent_MTases_sf"/>
</dbReference>
<keyword evidence="1 6" id="KW-0489">Methyltransferase</keyword>
<keyword evidence="2" id="KW-0808">Transferase</keyword>
<dbReference type="InterPro" id="IPR012967">
    <property type="entry name" value="COMT_dimerisation"/>
</dbReference>
<reference evidence="7" key="1">
    <citation type="journal article" date="2019" name="Int. J. Syst. Evol. Microbiol.">
        <title>The Global Catalogue of Microorganisms (GCM) 10K type strain sequencing project: providing services to taxonomists for standard genome sequencing and annotation.</title>
        <authorList>
            <consortium name="The Broad Institute Genomics Platform"/>
            <consortium name="The Broad Institute Genome Sequencing Center for Infectious Disease"/>
            <person name="Wu L."/>
            <person name="Ma J."/>
        </authorList>
    </citation>
    <scope>NUCLEOTIDE SEQUENCE [LARGE SCALE GENOMIC DNA]</scope>
    <source>
        <strain evidence="7">CCUG 49560</strain>
    </source>
</reference>
<dbReference type="Pfam" id="PF08100">
    <property type="entry name" value="Dimerisation"/>
    <property type="match status" value="1"/>
</dbReference>
<dbReference type="GO" id="GO:0008168">
    <property type="term" value="F:methyltransferase activity"/>
    <property type="evidence" value="ECO:0007669"/>
    <property type="project" value="UniProtKB-KW"/>
</dbReference>
<sequence length="334" mass="36170">MTDPGTVVWDVLRGGWRVSAMKTMVDLNCADHLSDGPLSVSELASLCGAHGPSLNRVLRTLAGMGLVESVGQDTYKLTEAGAMLVTGAPGSLRSAVIANTDPTMSYAMTELSQTVRTGRSAFVERYGILYDYLSHNAELGRTFNDFMTNRAIPMAEGVAGLYDFSSVSTLMDVGGGRGHILAAALRANPHLRGVLFELEHVLPDAREAFESWGLADRCEFVSGDFFSSIPSGADAYLMGSVIHNWDDTDASRILRTARAAMGENGRLLLVEIVVPDDDTPHFGKDLDMRMLGLFGQGRERSRSEHTVLIEKAGMSVTDVLPLRFNASLIEARPR</sequence>
<dbReference type="SUPFAM" id="SSF53335">
    <property type="entry name" value="S-adenosyl-L-methionine-dependent methyltransferases"/>
    <property type="match status" value="1"/>
</dbReference>
<proteinExistence type="predicted"/>
<dbReference type="PROSITE" id="PS51683">
    <property type="entry name" value="SAM_OMT_II"/>
    <property type="match status" value="1"/>
</dbReference>
<dbReference type="Gene3D" id="1.10.10.10">
    <property type="entry name" value="Winged helix-like DNA-binding domain superfamily/Winged helix DNA-binding domain"/>
    <property type="match status" value="1"/>
</dbReference>
<dbReference type="Gene3D" id="1.10.287.1350">
    <property type="match status" value="1"/>
</dbReference>
<dbReference type="InterPro" id="IPR036390">
    <property type="entry name" value="WH_DNA-bd_sf"/>
</dbReference>
<dbReference type="Proteomes" id="UP001595891">
    <property type="component" value="Unassembled WGS sequence"/>
</dbReference>
<dbReference type="SUPFAM" id="SSF46785">
    <property type="entry name" value="Winged helix' DNA-binding domain"/>
    <property type="match status" value="1"/>
</dbReference>
<dbReference type="Gene3D" id="3.40.50.150">
    <property type="entry name" value="Vaccinia Virus protein VP39"/>
    <property type="match status" value="1"/>
</dbReference>
<evidence type="ECO:0000256" key="1">
    <source>
        <dbReference type="ARBA" id="ARBA00022603"/>
    </source>
</evidence>
<evidence type="ECO:0000259" key="4">
    <source>
        <dbReference type="Pfam" id="PF00891"/>
    </source>
</evidence>
<comment type="caution">
    <text evidence="6">The sequence shown here is derived from an EMBL/GenBank/DDBJ whole genome shotgun (WGS) entry which is preliminary data.</text>
</comment>
<dbReference type="PIRSF" id="PIRSF005739">
    <property type="entry name" value="O-mtase"/>
    <property type="match status" value="1"/>
</dbReference>
<dbReference type="CDD" id="cd02440">
    <property type="entry name" value="AdoMet_MTases"/>
    <property type="match status" value="1"/>
</dbReference>
<protein>
    <submittedName>
        <fullName evidence="6">Methyltransferase</fullName>
    </submittedName>
</protein>
<dbReference type="Pfam" id="PF00891">
    <property type="entry name" value="Methyltransf_2"/>
    <property type="match status" value="1"/>
</dbReference>
<dbReference type="InterPro" id="IPR016461">
    <property type="entry name" value="COMT-like"/>
</dbReference>
<dbReference type="RefSeq" id="WP_262848393.1">
    <property type="nucleotide sequence ID" value="NZ_JANZYP010000073.1"/>
</dbReference>
<evidence type="ECO:0000313" key="7">
    <source>
        <dbReference type="Proteomes" id="UP001595891"/>
    </source>
</evidence>
<gene>
    <name evidence="6" type="ORF">ACFO8L_39265</name>
</gene>
<dbReference type="InterPro" id="IPR001077">
    <property type="entry name" value="COMT_C"/>
</dbReference>
<evidence type="ECO:0000259" key="5">
    <source>
        <dbReference type="Pfam" id="PF08100"/>
    </source>
</evidence>
<dbReference type="InterPro" id="IPR036388">
    <property type="entry name" value="WH-like_DNA-bd_sf"/>
</dbReference>
<evidence type="ECO:0000313" key="6">
    <source>
        <dbReference type="EMBL" id="MFC4592184.1"/>
    </source>
</evidence>
<dbReference type="PANTHER" id="PTHR43712:SF2">
    <property type="entry name" value="O-METHYLTRANSFERASE CICE"/>
    <property type="match status" value="1"/>
</dbReference>
<accession>A0ABV9EVM3</accession>
<feature type="domain" description="O-methyltransferase dimerisation" evidence="5">
    <location>
        <begin position="9"/>
        <end position="86"/>
    </location>
</feature>
<keyword evidence="3" id="KW-0949">S-adenosyl-L-methionine</keyword>